<sequence>MKSKLSLILIIIFQISLLATLSGDEFRKMPNRAFKEGEKLTFDVKYGFVTAGIATMQIPKIKRISGRNAYHVTFEVNSVPSFDLFYKVRDRYETYIDVDGLFPWRFEQHIREGKYSRDFSAFFDQRKGKAKTTEGEYDIPKYVHDIVSAFYFARTLDYSGMKKGDKIHLQNFYKDKVYDLDVVYHGKETIEVAAGKFDCIIVEPLVQEGGLFKSEGNIVIWLTDDDIKMPVRVKTKVVVGAIDADLTSYEGLAGPLKSKRK</sequence>
<accession>A0A7V2ZLW3</accession>
<dbReference type="AlphaFoldDB" id="A0A7V2ZLW3"/>
<dbReference type="EMBL" id="DSUJ01000010">
    <property type="protein sequence ID" value="HFI92275.1"/>
    <property type="molecule type" value="Genomic_DNA"/>
</dbReference>
<proteinExistence type="predicted"/>
<gene>
    <name evidence="1" type="ORF">ENS31_12225</name>
</gene>
<evidence type="ECO:0000313" key="1">
    <source>
        <dbReference type="EMBL" id="HFI92275.1"/>
    </source>
</evidence>
<name>A0A7V2ZLW3_9BACT</name>
<comment type="caution">
    <text evidence="1">The sequence shown here is derived from an EMBL/GenBank/DDBJ whole genome shotgun (WGS) entry which is preliminary data.</text>
</comment>
<reference evidence="1" key="1">
    <citation type="journal article" date="2020" name="mSystems">
        <title>Genome- and Community-Level Interaction Insights into Carbon Utilization and Element Cycling Functions of Hydrothermarchaeota in Hydrothermal Sediment.</title>
        <authorList>
            <person name="Zhou Z."/>
            <person name="Liu Y."/>
            <person name="Xu W."/>
            <person name="Pan J."/>
            <person name="Luo Z.H."/>
            <person name="Li M."/>
        </authorList>
    </citation>
    <scope>NUCLEOTIDE SEQUENCE [LARGE SCALE GENOMIC DNA]</scope>
    <source>
        <strain evidence="1">SpSt-479</strain>
    </source>
</reference>
<dbReference type="InterPro" id="IPR021457">
    <property type="entry name" value="DUF3108"/>
</dbReference>
<organism evidence="1">
    <name type="scientific">Ignavibacterium album</name>
    <dbReference type="NCBI Taxonomy" id="591197"/>
    <lineage>
        <taxon>Bacteria</taxon>
        <taxon>Pseudomonadati</taxon>
        <taxon>Ignavibacteriota</taxon>
        <taxon>Ignavibacteria</taxon>
        <taxon>Ignavibacteriales</taxon>
        <taxon>Ignavibacteriaceae</taxon>
        <taxon>Ignavibacterium</taxon>
    </lineage>
</organism>
<protein>
    <submittedName>
        <fullName evidence="1">DUF3108 domain-containing protein</fullName>
    </submittedName>
</protein>
<dbReference type="Pfam" id="PF11306">
    <property type="entry name" value="DUF3108"/>
    <property type="match status" value="1"/>
</dbReference>